<reference evidence="2" key="1">
    <citation type="submission" date="2004-02" db="EMBL/GenBank/DDBJ databases">
        <title>The genome sequence of the enterobacterial phytopathogen Erwinia carotovora subsp. atroseptica SCRI1043 and functional genomic identification of novel virulence factors.</title>
        <authorList>
            <person name="Bell K.S."/>
            <person name="Sebaihia M."/>
            <person name="Pritchard L."/>
            <person name="Holden M."/>
            <person name="Hyman L.J."/>
            <person name="Holeva M.C."/>
            <person name="Thomson N.R."/>
            <person name="Bentley S.D."/>
            <person name="Churcher C."/>
            <person name="Mungall K."/>
            <person name="Atkin R."/>
            <person name="Bason N."/>
            <person name="Brooks K."/>
            <person name="Chillingworth T."/>
            <person name="Clark K."/>
            <person name="Doggett J."/>
            <person name="Fraser A."/>
            <person name="Hance Z."/>
            <person name="Hauser H."/>
            <person name="Jagels K."/>
            <person name="Moule S."/>
            <person name="Norbertczak H."/>
            <person name="Ormond D."/>
            <person name="Price C."/>
            <person name="Quail M.A."/>
            <person name="Sanders M."/>
            <person name="Walker D."/>
            <person name="Whitehead S."/>
            <person name="Salmond G.P.C."/>
            <person name="Birch P.R.J."/>
            <person name="Barrell B.G."/>
            <person name="Parkhill J."/>
            <person name="Toth I.K."/>
        </authorList>
    </citation>
    <scope>NUCLEOTIDE SEQUENCE</scope>
    <source>
        <strain evidence="2">SCRI1043</strain>
    </source>
</reference>
<gene>
    <name evidence="2" type="ordered locus">ECA2308</name>
</gene>
<proteinExistence type="predicted"/>
<dbReference type="SMART" id="SM01040">
    <property type="entry name" value="Bro-N"/>
    <property type="match status" value="1"/>
</dbReference>
<dbReference type="RefSeq" id="WP_011093865.1">
    <property type="nucleotide sequence ID" value="NC_004547.2"/>
</dbReference>
<dbReference type="PROSITE" id="PS51750">
    <property type="entry name" value="BRO_N"/>
    <property type="match status" value="1"/>
</dbReference>
<dbReference type="EMBL" id="BX950851">
    <property type="protein sequence ID" value="CAG75211.1"/>
    <property type="molecule type" value="Genomic_DNA"/>
</dbReference>
<dbReference type="Pfam" id="PF02498">
    <property type="entry name" value="Bro-N"/>
    <property type="match status" value="1"/>
</dbReference>
<dbReference type="eggNOG" id="COG3617">
    <property type="taxonomic scope" value="Bacteria"/>
</dbReference>
<evidence type="ECO:0000313" key="2">
    <source>
        <dbReference type="EMBL" id="CAG75211.1"/>
    </source>
</evidence>
<dbReference type="AlphaFoldDB" id="Q6D4T2"/>
<protein>
    <submittedName>
        <fullName evidence="2">Phage-related protein</fullName>
    </submittedName>
</protein>
<dbReference type="KEGG" id="eca:ECA2308"/>
<evidence type="ECO:0000313" key="3">
    <source>
        <dbReference type="Proteomes" id="UP000007966"/>
    </source>
</evidence>
<dbReference type="SMR" id="Q6D4T2"/>
<dbReference type="STRING" id="218491.ECA2308"/>
<sequence length="232" mass="25620">MSMTTFIENTINVNVMTFAGLKLDVITGHPDHELLFKATQVAGAAGIKYPSASVNKIVDFKGFNGVALRVSDLGETSHKMLGHRVSPKMWLFNEAAVYSMLLRGHTTAGEPFRKWVTEEVLPTIRKTGSYNVETSETPEGIQFAAEFSAMRLMLNDLRDEVAGLKETILKWKIPAPMQVIAKSPYEGQAKSNVFHAMSAKQYNECAEGLNVSRLVSELGVTPSHLEACRRCL</sequence>
<feature type="domain" description="Bro-N" evidence="1">
    <location>
        <begin position="8"/>
        <end position="128"/>
    </location>
</feature>
<keyword evidence="3" id="KW-1185">Reference proteome</keyword>
<dbReference type="HOGENOM" id="CLU_1193965_0_0_6"/>
<name>Q6D4T2_PECAS</name>
<organism evidence="2 3">
    <name type="scientific">Pectobacterium atrosepticum (strain SCRI 1043 / ATCC BAA-672)</name>
    <name type="common">Erwinia carotovora subsp. atroseptica</name>
    <dbReference type="NCBI Taxonomy" id="218491"/>
    <lineage>
        <taxon>Bacteria</taxon>
        <taxon>Pseudomonadati</taxon>
        <taxon>Pseudomonadota</taxon>
        <taxon>Gammaproteobacteria</taxon>
        <taxon>Enterobacterales</taxon>
        <taxon>Pectobacteriaceae</taxon>
        <taxon>Pectobacterium</taxon>
    </lineage>
</organism>
<dbReference type="OrthoDB" id="6422050at2"/>
<accession>Q6D4T2</accession>
<dbReference type="InterPro" id="IPR003497">
    <property type="entry name" value="BRO_N_domain"/>
</dbReference>
<evidence type="ECO:0000259" key="1">
    <source>
        <dbReference type="PROSITE" id="PS51750"/>
    </source>
</evidence>
<dbReference type="DNASU" id="2881822"/>
<dbReference type="Proteomes" id="UP000007966">
    <property type="component" value="Chromosome"/>
</dbReference>